<organism evidence="2 3">
    <name type="scientific">Caerostris extrusa</name>
    <name type="common">Bark spider</name>
    <name type="synonym">Caerostris bankana</name>
    <dbReference type="NCBI Taxonomy" id="172846"/>
    <lineage>
        <taxon>Eukaryota</taxon>
        <taxon>Metazoa</taxon>
        <taxon>Ecdysozoa</taxon>
        <taxon>Arthropoda</taxon>
        <taxon>Chelicerata</taxon>
        <taxon>Arachnida</taxon>
        <taxon>Araneae</taxon>
        <taxon>Araneomorphae</taxon>
        <taxon>Entelegynae</taxon>
        <taxon>Araneoidea</taxon>
        <taxon>Araneidae</taxon>
        <taxon>Caerostris</taxon>
    </lineage>
</organism>
<dbReference type="AlphaFoldDB" id="A0AAV4UKC7"/>
<reference evidence="2 3" key="1">
    <citation type="submission" date="2021-06" db="EMBL/GenBank/DDBJ databases">
        <title>Caerostris extrusa draft genome.</title>
        <authorList>
            <person name="Kono N."/>
            <person name="Arakawa K."/>
        </authorList>
    </citation>
    <scope>NUCLEOTIDE SEQUENCE [LARGE SCALE GENOMIC DNA]</scope>
</reference>
<gene>
    <name evidence="2" type="ORF">CEXT_337911</name>
</gene>
<proteinExistence type="predicted"/>
<protein>
    <submittedName>
        <fullName evidence="2">Uncharacterized protein</fullName>
    </submittedName>
</protein>
<keyword evidence="3" id="KW-1185">Reference proteome</keyword>
<comment type="caution">
    <text evidence="2">The sequence shown here is derived from an EMBL/GenBank/DDBJ whole genome shotgun (WGS) entry which is preliminary data.</text>
</comment>
<feature type="compositionally biased region" description="Basic and acidic residues" evidence="1">
    <location>
        <begin position="16"/>
        <end position="34"/>
    </location>
</feature>
<evidence type="ECO:0000313" key="2">
    <source>
        <dbReference type="EMBL" id="GIY58039.1"/>
    </source>
</evidence>
<evidence type="ECO:0000313" key="3">
    <source>
        <dbReference type="Proteomes" id="UP001054945"/>
    </source>
</evidence>
<feature type="region of interest" description="Disordered" evidence="1">
    <location>
        <begin position="16"/>
        <end position="44"/>
    </location>
</feature>
<accession>A0AAV4UKC7</accession>
<sequence length="129" mass="14135">MLLLWGKGGGVSAAREGARREVKRIASPDRRDYRSPPSAAFDPSGRWQRPQLIGAIGRAIAELLPHSRQIWCVIKHTPDVILIKLPKLGAHLLLGRKPALGSFWTRQAPDIKLTAFNSPGLKEKAAASE</sequence>
<dbReference type="Proteomes" id="UP001054945">
    <property type="component" value="Unassembled WGS sequence"/>
</dbReference>
<evidence type="ECO:0000256" key="1">
    <source>
        <dbReference type="SAM" id="MobiDB-lite"/>
    </source>
</evidence>
<dbReference type="EMBL" id="BPLR01013005">
    <property type="protein sequence ID" value="GIY58039.1"/>
    <property type="molecule type" value="Genomic_DNA"/>
</dbReference>
<name>A0AAV4UKC7_CAEEX</name>